<evidence type="ECO:0000313" key="1">
    <source>
        <dbReference type="EMBL" id="SDG62075.1"/>
    </source>
</evidence>
<sequence>MKYDLEDIKKFKEIERELKIWEKLFEASSKYLKPSEYKYSYNFMKYQEYLSKYLNFKSQNNEVDENVK</sequence>
<organism evidence="1 2">
    <name type="scientific">Thermoanaerobacter thermohydrosulfuricus</name>
    <name type="common">Clostridium thermohydrosulfuricum</name>
    <dbReference type="NCBI Taxonomy" id="1516"/>
    <lineage>
        <taxon>Bacteria</taxon>
        <taxon>Bacillati</taxon>
        <taxon>Bacillota</taxon>
        <taxon>Clostridia</taxon>
        <taxon>Thermoanaerobacterales</taxon>
        <taxon>Thermoanaerobacteraceae</taxon>
        <taxon>Thermoanaerobacter</taxon>
    </lineage>
</organism>
<name>A0A1G7VQJ1_THETY</name>
<gene>
    <name evidence="1" type="ORF">SAMN04244560_02655</name>
</gene>
<dbReference type="AlphaFoldDB" id="A0A1G7VQJ1"/>
<reference evidence="1 2" key="1">
    <citation type="submission" date="2016-10" db="EMBL/GenBank/DDBJ databases">
        <authorList>
            <person name="de Groot N.N."/>
        </authorList>
    </citation>
    <scope>NUCLEOTIDE SEQUENCE [LARGE SCALE GENOMIC DNA]</scope>
    <source>
        <strain evidence="1 2">DSM 569</strain>
    </source>
</reference>
<dbReference type="EMBL" id="FNBS01000099">
    <property type="protein sequence ID" value="SDG62075.1"/>
    <property type="molecule type" value="Genomic_DNA"/>
</dbReference>
<protein>
    <submittedName>
        <fullName evidence="1">Uncharacterized protein</fullName>
    </submittedName>
</protein>
<evidence type="ECO:0000313" key="2">
    <source>
        <dbReference type="Proteomes" id="UP000183404"/>
    </source>
</evidence>
<dbReference type="Proteomes" id="UP000183404">
    <property type="component" value="Unassembled WGS sequence"/>
</dbReference>
<accession>A0A1G7VQJ1</accession>
<proteinExistence type="predicted"/>
<dbReference type="RefSeq" id="WP_074592929.1">
    <property type="nucleotide sequence ID" value="NZ_FNBS01000099.1"/>
</dbReference>